<dbReference type="InterPro" id="IPR023614">
    <property type="entry name" value="Porin_dom_sf"/>
</dbReference>
<name>A0ABM0WXM3_CAMSA</name>
<evidence type="ECO:0000256" key="4">
    <source>
        <dbReference type="ARBA" id="ARBA00022452"/>
    </source>
</evidence>
<evidence type="ECO:0000256" key="1">
    <source>
        <dbReference type="ARBA" id="ARBA00004374"/>
    </source>
</evidence>
<keyword evidence="4" id="KW-1134">Transmembrane beta strand</keyword>
<gene>
    <name evidence="11 12 13 14" type="primary">LOC104756696</name>
</gene>
<dbReference type="RefSeq" id="XP_019094253.1">
    <property type="nucleotide sequence ID" value="XM_019238708.1"/>
</dbReference>
<keyword evidence="9" id="KW-0472">Membrane</keyword>
<evidence type="ECO:0000313" key="14">
    <source>
        <dbReference type="RefSeq" id="XP_019094253.1"/>
    </source>
</evidence>
<sequence>MSDVPPFATKLVAYDEINKEAFMSLHVGHFTGLSMNDSTSFLDRKFYLSLMMLEKPVYQVGGYYFTTNLVMLGKASSDGSVAAKLRASISDHFLVKANAVLRFDPCVLTGLVTFDHMGLRHRAQLQLGSKGVLGATYVHRCTPSLSLGTEFVCSNLAHDPAVGFALRFEDDKTVATAKGSSTGSLLITYLHKVSKKVFLATDFVYNIFSKDVKASVGCDYMFDQCRVIGRIDSDGVACASLEEGVNSGLKFLVSASWDQSRGLWKVVNFSSADEFE</sequence>
<dbReference type="RefSeq" id="XP_019094252.1">
    <property type="nucleotide sequence ID" value="XM_019238707.1"/>
</dbReference>
<keyword evidence="8" id="KW-0496">Mitochondrion</keyword>
<keyword evidence="7" id="KW-0653">Protein transport</keyword>
<evidence type="ECO:0000313" key="10">
    <source>
        <dbReference type="Proteomes" id="UP000694864"/>
    </source>
</evidence>
<evidence type="ECO:0000313" key="12">
    <source>
        <dbReference type="RefSeq" id="XP_019094251.1"/>
    </source>
</evidence>
<dbReference type="InterPro" id="IPR027246">
    <property type="entry name" value="Porin_Euk/Tom40"/>
</dbReference>
<dbReference type="Pfam" id="PF01459">
    <property type="entry name" value="Porin_3"/>
    <property type="match status" value="1"/>
</dbReference>
<comment type="similarity">
    <text evidence="2">Belongs to the Tom40 family.</text>
</comment>
<organism evidence="10 11">
    <name type="scientific">Camelina sativa</name>
    <name type="common">False flax</name>
    <name type="synonym">Myagrum sativum</name>
    <dbReference type="NCBI Taxonomy" id="90675"/>
    <lineage>
        <taxon>Eukaryota</taxon>
        <taxon>Viridiplantae</taxon>
        <taxon>Streptophyta</taxon>
        <taxon>Embryophyta</taxon>
        <taxon>Tracheophyta</taxon>
        <taxon>Spermatophyta</taxon>
        <taxon>Magnoliopsida</taxon>
        <taxon>eudicotyledons</taxon>
        <taxon>Gunneridae</taxon>
        <taxon>Pentapetalae</taxon>
        <taxon>rosids</taxon>
        <taxon>malvids</taxon>
        <taxon>Brassicales</taxon>
        <taxon>Brassicaceae</taxon>
        <taxon>Camelineae</taxon>
        <taxon>Camelina</taxon>
    </lineage>
</organism>
<keyword evidence="10" id="KW-1185">Reference proteome</keyword>
<dbReference type="RefSeq" id="XP_019094251.1">
    <property type="nucleotide sequence ID" value="XM_019238706.1"/>
</dbReference>
<keyword evidence="6" id="KW-1000">Mitochondrion outer membrane</keyword>
<evidence type="ECO:0000256" key="6">
    <source>
        <dbReference type="ARBA" id="ARBA00022787"/>
    </source>
</evidence>
<dbReference type="Proteomes" id="UP000694864">
    <property type="component" value="Chromosome 17"/>
</dbReference>
<evidence type="ECO:0000313" key="13">
    <source>
        <dbReference type="RefSeq" id="XP_019094252.1"/>
    </source>
</evidence>
<comment type="subcellular location">
    <subcellularLocation>
        <location evidence="1">Mitochondrion outer membrane</location>
        <topology evidence="1">Multi-pass membrane protein</topology>
    </subcellularLocation>
</comment>
<protein>
    <submittedName>
        <fullName evidence="11 12">Mitochondrial import receptor subunit TOM40-1-like isoform X1</fullName>
    </submittedName>
</protein>
<keyword evidence="3" id="KW-0813">Transport</keyword>
<evidence type="ECO:0000256" key="9">
    <source>
        <dbReference type="ARBA" id="ARBA00023136"/>
    </source>
</evidence>
<reference evidence="10" key="1">
    <citation type="journal article" date="1997" name="Nucleic Acids Res.">
        <title>tRNAscan-SE: a program for improved detection of transfer RNA genes in genomic sequence.</title>
        <authorList>
            <person name="Lowe T.M."/>
            <person name="Eddy S.R."/>
        </authorList>
    </citation>
    <scope>NUCLEOTIDE SEQUENCE [LARGE SCALE GENOMIC DNA]</scope>
    <source>
        <strain evidence="10">r\DH55</strain>
    </source>
</reference>
<dbReference type="InterPro" id="IPR037930">
    <property type="entry name" value="Tom40"/>
</dbReference>
<keyword evidence="5" id="KW-0812">Transmembrane</keyword>
<dbReference type="Gene3D" id="2.40.160.10">
    <property type="entry name" value="Porin"/>
    <property type="match status" value="1"/>
</dbReference>
<dbReference type="PANTHER" id="PTHR10802">
    <property type="entry name" value="MITOCHONDRIAL IMPORT RECEPTOR SUBUNIT TOM40"/>
    <property type="match status" value="1"/>
</dbReference>
<accession>A0ABM0WXM3</accession>
<dbReference type="RefSeq" id="XP_010477622.1">
    <property type="nucleotide sequence ID" value="XM_010479320.2"/>
</dbReference>
<evidence type="ECO:0000256" key="7">
    <source>
        <dbReference type="ARBA" id="ARBA00022927"/>
    </source>
</evidence>
<evidence type="ECO:0000313" key="11">
    <source>
        <dbReference type="RefSeq" id="XP_010477622.1"/>
    </source>
</evidence>
<dbReference type="GeneID" id="104756696"/>
<evidence type="ECO:0000256" key="3">
    <source>
        <dbReference type="ARBA" id="ARBA00022448"/>
    </source>
</evidence>
<reference evidence="11 12" key="3">
    <citation type="submission" date="2025-05" db="UniProtKB">
        <authorList>
            <consortium name="RefSeq"/>
        </authorList>
    </citation>
    <scope>IDENTIFICATION</scope>
    <source>
        <tissue evidence="11 12">Leaf</tissue>
    </source>
</reference>
<evidence type="ECO:0000256" key="2">
    <source>
        <dbReference type="ARBA" id="ARBA00010510"/>
    </source>
</evidence>
<evidence type="ECO:0000256" key="5">
    <source>
        <dbReference type="ARBA" id="ARBA00022692"/>
    </source>
</evidence>
<reference evidence="10" key="2">
    <citation type="journal article" date="2014" name="Nat. Commun.">
        <title>The emerging biofuel crop Camelina sativa retains a highly undifferentiated hexaploid genome structure.</title>
        <authorList>
            <person name="Kagale S."/>
            <person name="Koh C."/>
            <person name="Nixon J."/>
            <person name="Bollina V."/>
            <person name="Clarke W.E."/>
            <person name="Tuteja R."/>
            <person name="Spillane C."/>
            <person name="Robinson S.J."/>
            <person name="Links M.G."/>
            <person name="Clarke C."/>
            <person name="Higgins E.E."/>
            <person name="Huebert T."/>
            <person name="Sharpe A.G."/>
            <person name="Parkin I.A."/>
        </authorList>
    </citation>
    <scope>NUCLEOTIDE SEQUENCE [LARGE SCALE GENOMIC DNA]</scope>
    <source>
        <strain evidence="10">r\DH55</strain>
    </source>
</reference>
<evidence type="ECO:0000256" key="8">
    <source>
        <dbReference type="ARBA" id="ARBA00023128"/>
    </source>
</evidence>
<proteinExistence type="inferred from homology"/>